<feature type="transmembrane region" description="Helical" evidence="6">
    <location>
        <begin position="34"/>
        <end position="53"/>
    </location>
</feature>
<feature type="transmembrane region" description="Helical" evidence="6">
    <location>
        <begin position="102"/>
        <end position="127"/>
    </location>
</feature>
<evidence type="ECO:0000313" key="9">
    <source>
        <dbReference type="Proteomes" id="UP000009154"/>
    </source>
</evidence>
<evidence type="ECO:0000256" key="2">
    <source>
        <dbReference type="ARBA" id="ARBA00022692"/>
    </source>
</evidence>
<feature type="transmembrane region" description="Helical" evidence="6">
    <location>
        <begin position="73"/>
        <end position="90"/>
    </location>
</feature>
<gene>
    <name evidence="8" type="ordered locus">GPOL_c17000</name>
</gene>
<dbReference type="PANTHER" id="PTHR42718:SF35">
    <property type="entry name" value="BLL0718 PROTEIN"/>
    <property type="match status" value="1"/>
</dbReference>
<dbReference type="GO" id="GO:0005886">
    <property type="term" value="C:plasma membrane"/>
    <property type="evidence" value="ECO:0007669"/>
    <property type="project" value="UniProtKB-SubCell"/>
</dbReference>
<dbReference type="Proteomes" id="UP000009154">
    <property type="component" value="Chromosome"/>
</dbReference>
<feature type="region of interest" description="Disordered" evidence="5">
    <location>
        <begin position="1"/>
        <end position="29"/>
    </location>
</feature>
<feature type="transmembrane region" description="Helical" evidence="6">
    <location>
        <begin position="219"/>
        <end position="238"/>
    </location>
</feature>
<feature type="transmembrane region" description="Helical" evidence="6">
    <location>
        <begin position="244"/>
        <end position="266"/>
    </location>
</feature>
<accession>H6MUF3</accession>
<evidence type="ECO:0000256" key="5">
    <source>
        <dbReference type="SAM" id="MobiDB-lite"/>
    </source>
</evidence>
<feature type="transmembrane region" description="Helical" evidence="6">
    <location>
        <begin position="287"/>
        <end position="306"/>
    </location>
</feature>
<dbReference type="eggNOG" id="COG2814">
    <property type="taxonomic scope" value="Bacteria"/>
</dbReference>
<feature type="region of interest" description="Disordered" evidence="5">
    <location>
        <begin position="499"/>
        <end position="534"/>
    </location>
</feature>
<dbReference type="PROSITE" id="PS50850">
    <property type="entry name" value="MFS"/>
    <property type="match status" value="1"/>
</dbReference>
<evidence type="ECO:0000256" key="6">
    <source>
        <dbReference type="SAM" id="Phobius"/>
    </source>
</evidence>
<dbReference type="AlphaFoldDB" id="H6MUF3"/>
<dbReference type="EMBL" id="CP003119">
    <property type="protein sequence ID" value="AFA72749.1"/>
    <property type="molecule type" value="Genomic_DNA"/>
</dbReference>
<evidence type="ECO:0000313" key="8">
    <source>
        <dbReference type="EMBL" id="AFA72749.1"/>
    </source>
</evidence>
<feature type="transmembrane region" description="Helical" evidence="6">
    <location>
        <begin position="358"/>
        <end position="379"/>
    </location>
</feature>
<dbReference type="CDD" id="cd17504">
    <property type="entry name" value="MFS_MMR_MDR_like"/>
    <property type="match status" value="1"/>
</dbReference>
<proteinExistence type="predicted"/>
<dbReference type="RefSeq" id="WP_014359560.1">
    <property type="nucleotide sequence ID" value="NC_016906.1"/>
</dbReference>
<evidence type="ECO:0000256" key="1">
    <source>
        <dbReference type="ARBA" id="ARBA00004651"/>
    </source>
</evidence>
<keyword evidence="9" id="KW-1185">Reference proteome</keyword>
<feature type="transmembrane region" description="Helical" evidence="6">
    <location>
        <begin position="326"/>
        <end position="346"/>
    </location>
</feature>
<comment type="subcellular location">
    <subcellularLocation>
        <location evidence="1">Cell membrane</location>
        <topology evidence="1">Multi-pass membrane protein</topology>
    </subcellularLocation>
</comment>
<dbReference type="InterPro" id="IPR011701">
    <property type="entry name" value="MFS"/>
</dbReference>
<dbReference type="STRING" id="1112204.GPOL_c17000"/>
<keyword evidence="3 6" id="KW-1133">Transmembrane helix</keyword>
<evidence type="ECO:0000256" key="4">
    <source>
        <dbReference type="ARBA" id="ARBA00023136"/>
    </source>
</evidence>
<sequence>MLVSATNRAGGYESGRSGSAGPESAGHPQTHPRAAVAVLCAAGIVVALMQTIIVPLIPQLPDLLHAAPSDTTWALTMTLLAGAVITPIGGRLGDMYGKRRMLLASMGCVAAGSILCALSSALLPFLIGRGLQGLGFGTIALGISVMRDIVPARHLGSSVGTMSASLGIGGALGLPVSAFIAQNIGWHALFWLCAGAAGMAAVGIALTVPESRGRAGGRFDLLGAVGLAAMLVCLLLPLSKGASWGWASPTTLGVLITFLIVAATWWRWERRRNTPLIDLRVALDRPVLLTNTASVATGFAFYSMQLMPIQLLMAPAGAPIGLGFDMLMASLVLAPSGILMFVFSHVSAWLTDRAGPRVSLAVGGLVIGLGYVVFLVLLLTGGFTWWIMLIVACLTGAGLGIAYSAMPALIMRAVPVAQTGEANGVNALMRVVGTSTSAAVVGMVLTWSAVQISVPGGAIVVPDTNGYLIASIVSLVACVVAAALAMAIPASRRLEIETIDTLGGRDPSSRDDPEGTIGTDETDRAHEIRGEISP</sequence>
<dbReference type="GeneID" id="90158750"/>
<dbReference type="GO" id="GO:0022857">
    <property type="term" value="F:transmembrane transporter activity"/>
    <property type="evidence" value="ECO:0007669"/>
    <property type="project" value="InterPro"/>
</dbReference>
<evidence type="ECO:0000256" key="3">
    <source>
        <dbReference type="ARBA" id="ARBA00022989"/>
    </source>
</evidence>
<dbReference type="InterPro" id="IPR020846">
    <property type="entry name" value="MFS_dom"/>
</dbReference>
<feature type="transmembrane region" description="Helical" evidence="6">
    <location>
        <begin position="133"/>
        <end position="150"/>
    </location>
</feature>
<dbReference type="PANTHER" id="PTHR42718">
    <property type="entry name" value="MAJOR FACILITATOR SUPERFAMILY MULTIDRUG TRANSPORTER MFSC"/>
    <property type="match status" value="1"/>
</dbReference>
<feature type="transmembrane region" description="Helical" evidence="6">
    <location>
        <begin position="385"/>
        <end position="406"/>
    </location>
</feature>
<feature type="transmembrane region" description="Helical" evidence="6">
    <location>
        <begin position="467"/>
        <end position="488"/>
    </location>
</feature>
<evidence type="ECO:0000259" key="7">
    <source>
        <dbReference type="PROSITE" id="PS50850"/>
    </source>
</evidence>
<keyword evidence="4 6" id="KW-0472">Membrane</keyword>
<feature type="transmembrane region" description="Helical" evidence="6">
    <location>
        <begin position="162"/>
        <end position="182"/>
    </location>
</feature>
<name>H6MUF3_GORPV</name>
<dbReference type="Pfam" id="PF07690">
    <property type="entry name" value="MFS_1"/>
    <property type="match status" value="1"/>
</dbReference>
<dbReference type="HOGENOM" id="CLU_000960_28_3_11"/>
<dbReference type="InterPro" id="IPR036259">
    <property type="entry name" value="MFS_trans_sf"/>
</dbReference>
<keyword evidence="2 6" id="KW-0812">Transmembrane</keyword>
<feature type="compositionally biased region" description="Basic and acidic residues" evidence="5">
    <location>
        <begin position="521"/>
        <end position="534"/>
    </location>
</feature>
<dbReference type="KEGG" id="gpo:GPOL_c17000"/>
<feature type="domain" description="Major facilitator superfamily (MFS) profile" evidence="7">
    <location>
        <begin position="35"/>
        <end position="489"/>
    </location>
</feature>
<feature type="transmembrane region" description="Helical" evidence="6">
    <location>
        <begin position="188"/>
        <end position="207"/>
    </location>
</feature>
<organism evidence="8 9">
    <name type="scientific">Gordonia polyisoprenivorans (strain DSM 44266 / VH2)</name>
    <dbReference type="NCBI Taxonomy" id="1112204"/>
    <lineage>
        <taxon>Bacteria</taxon>
        <taxon>Bacillati</taxon>
        <taxon>Actinomycetota</taxon>
        <taxon>Actinomycetes</taxon>
        <taxon>Mycobacteriales</taxon>
        <taxon>Gordoniaceae</taxon>
        <taxon>Gordonia</taxon>
    </lineage>
</organism>
<dbReference type="SUPFAM" id="SSF103473">
    <property type="entry name" value="MFS general substrate transporter"/>
    <property type="match status" value="2"/>
</dbReference>
<reference evidence="8 9" key="1">
    <citation type="journal article" date="2012" name="Appl. Environ. Microbiol.">
        <title>Involvement of two latex-clearing proteins during rubber degradation and insights into the subsequent degradation pathway revealed by the genome sequence of Gordonia polyisoprenivorans strain VH2.</title>
        <authorList>
            <person name="Hiessl S."/>
            <person name="Schuldes J."/>
            <person name="Thurmer A."/>
            <person name="Halbsguth T."/>
            <person name="Broker D."/>
            <person name="Angelov A."/>
            <person name="Liebl W."/>
            <person name="Daniel R."/>
            <person name="Steinbuchel A."/>
        </authorList>
    </citation>
    <scope>NUCLEOTIDE SEQUENCE [LARGE SCALE GENOMIC DNA]</scope>
    <source>
        <strain evidence="9">DSM 44266 / VH2</strain>
    </source>
</reference>
<protein>
    <submittedName>
        <fullName evidence="8">Putative major facilitator superfamily transporter</fullName>
    </submittedName>
</protein>
<dbReference type="Gene3D" id="1.20.1250.20">
    <property type="entry name" value="MFS general substrate transporter like domains"/>
    <property type="match status" value="2"/>
</dbReference>